<dbReference type="AlphaFoldDB" id="A0AAE8HMT6"/>
<comment type="similarity">
    <text evidence="1">Belongs to the leucine-binding protein family.</text>
</comment>
<dbReference type="EMBL" id="FOPK01000001">
    <property type="protein sequence ID" value="SFG23526.1"/>
    <property type="molecule type" value="Genomic_DNA"/>
</dbReference>
<keyword evidence="9" id="KW-1185">Reference proteome</keyword>
<evidence type="ECO:0000256" key="2">
    <source>
        <dbReference type="ARBA" id="ARBA00022448"/>
    </source>
</evidence>
<proteinExistence type="inferred from homology"/>
<gene>
    <name evidence="7" type="ORF">MCBMB27_01399</name>
    <name evidence="8" type="ORF">SAMN05192567_101185</name>
</gene>
<dbReference type="SUPFAM" id="SSF53822">
    <property type="entry name" value="Periplasmic binding protein-like I"/>
    <property type="match status" value="1"/>
</dbReference>
<dbReference type="InterPro" id="IPR028081">
    <property type="entry name" value="Leu-bd"/>
</dbReference>
<dbReference type="RefSeq" id="WP_075380104.1">
    <property type="nucleotide sequence ID" value="NZ_CP015367.1"/>
</dbReference>
<evidence type="ECO:0000313" key="9">
    <source>
        <dbReference type="Proteomes" id="UP000185487"/>
    </source>
</evidence>
<evidence type="ECO:0000256" key="1">
    <source>
        <dbReference type="ARBA" id="ARBA00010062"/>
    </source>
</evidence>
<evidence type="ECO:0000256" key="4">
    <source>
        <dbReference type="ARBA" id="ARBA00022970"/>
    </source>
</evidence>
<accession>A0AAE8HMT6</accession>
<dbReference type="Proteomes" id="UP000185487">
    <property type="component" value="Chromosome"/>
</dbReference>
<keyword evidence="2" id="KW-0813">Transport</keyword>
<dbReference type="PANTHER" id="PTHR47151:SF2">
    <property type="entry name" value="AMINO ACID BINDING PROTEIN"/>
    <property type="match status" value="1"/>
</dbReference>
<reference evidence="8 10" key="2">
    <citation type="submission" date="2016-10" db="EMBL/GenBank/DDBJ databases">
        <authorList>
            <person name="Varghese N."/>
            <person name="Submissions S."/>
        </authorList>
    </citation>
    <scope>NUCLEOTIDE SEQUENCE [LARGE SCALE GENOMIC DNA]</scope>
    <source>
        <strain evidence="8 10">CBMB27</strain>
    </source>
</reference>
<dbReference type="PRINTS" id="PR00337">
    <property type="entry name" value="LEUILEVALBP"/>
</dbReference>
<dbReference type="GO" id="GO:0006865">
    <property type="term" value="P:amino acid transport"/>
    <property type="evidence" value="ECO:0007669"/>
    <property type="project" value="UniProtKB-KW"/>
</dbReference>
<dbReference type="EMBL" id="CP015367">
    <property type="protein sequence ID" value="APT30690.1"/>
    <property type="molecule type" value="Genomic_DNA"/>
</dbReference>
<feature type="chain" id="PRO_5042005846" evidence="5">
    <location>
        <begin position="21"/>
        <end position="377"/>
    </location>
</feature>
<evidence type="ECO:0000256" key="5">
    <source>
        <dbReference type="SAM" id="SignalP"/>
    </source>
</evidence>
<dbReference type="PANTHER" id="PTHR47151">
    <property type="entry name" value="LEU/ILE/VAL-BINDING ABC TRANSPORTER SUBUNIT"/>
    <property type="match status" value="1"/>
</dbReference>
<dbReference type="Pfam" id="PF13458">
    <property type="entry name" value="Peripla_BP_6"/>
    <property type="match status" value="1"/>
</dbReference>
<name>A0AAE8HMT6_9HYPH</name>
<dbReference type="InterPro" id="IPR000709">
    <property type="entry name" value="Leu_Ile_Val-bd"/>
</dbReference>
<keyword evidence="4" id="KW-0029">Amino-acid transport</keyword>
<keyword evidence="3 5" id="KW-0732">Signal</keyword>
<dbReference type="InterPro" id="IPR028082">
    <property type="entry name" value="Peripla_BP_I"/>
</dbReference>
<feature type="domain" description="Leucine-binding protein" evidence="6">
    <location>
        <begin position="26"/>
        <end position="362"/>
    </location>
</feature>
<organism evidence="8 10">
    <name type="scientific">Methylobacterium phyllosphaerae</name>
    <dbReference type="NCBI Taxonomy" id="418223"/>
    <lineage>
        <taxon>Bacteria</taxon>
        <taxon>Pseudomonadati</taxon>
        <taxon>Pseudomonadota</taxon>
        <taxon>Alphaproteobacteria</taxon>
        <taxon>Hyphomicrobiales</taxon>
        <taxon>Methylobacteriaceae</taxon>
        <taxon>Methylobacterium</taxon>
    </lineage>
</organism>
<evidence type="ECO:0000256" key="3">
    <source>
        <dbReference type="ARBA" id="ARBA00022729"/>
    </source>
</evidence>
<feature type="signal peptide" evidence="5">
    <location>
        <begin position="1"/>
        <end position="20"/>
    </location>
</feature>
<dbReference type="Gene3D" id="3.40.50.2300">
    <property type="match status" value="2"/>
</dbReference>
<dbReference type="Proteomes" id="UP000199140">
    <property type="component" value="Unassembled WGS sequence"/>
</dbReference>
<dbReference type="CDD" id="cd06342">
    <property type="entry name" value="PBP1_ABC_LIVBP-like"/>
    <property type="match status" value="1"/>
</dbReference>
<reference evidence="7 9" key="1">
    <citation type="submission" date="2016-04" db="EMBL/GenBank/DDBJ databases">
        <title>Complete genome sequencing and analysis of CBMB27, Methylobacterium phyllosphaerae isolated from leaf tissues of rice (Oryza sativa L.).</title>
        <authorList>
            <person name="Lee Y."/>
            <person name="Hwangbo K."/>
            <person name="Chung H."/>
            <person name="Yoo J."/>
            <person name="Kim K.Y."/>
            <person name="Sa T.M."/>
            <person name="Um Y."/>
            <person name="Madhaiyan M."/>
        </authorList>
    </citation>
    <scope>NUCLEOTIDE SEQUENCE [LARGE SCALE GENOMIC DNA]</scope>
    <source>
        <strain evidence="7 9">CBMB27</strain>
    </source>
</reference>
<dbReference type="KEGG" id="mphy:MCBMB27_01399"/>
<evidence type="ECO:0000313" key="10">
    <source>
        <dbReference type="Proteomes" id="UP000199140"/>
    </source>
</evidence>
<protein>
    <submittedName>
        <fullName evidence="8">Amino acid/amide ABC transporter substrate-binding protein, HAAT family</fullName>
    </submittedName>
    <submittedName>
        <fullName evidence="7">Leu/Ile/Val-binding protein 1</fullName>
    </submittedName>
</protein>
<evidence type="ECO:0000313" key="8">
    <source>
        <dbReference type="EMBL" id="SFG23526.1"/>
    </source>
</evidence>
<evidence type="ECO:0000259" key="6">
    <source>
        <dbReference type="Pfam" id="PF13458"/>
    </source>
</evidence>
<sequence>MTQLLRAGLAGLLFMTAAQGQEGGAPVKIGVAAPMTGPNAAFGAQIRNGVSQAVEDLNKAGTLKGRTLTVTVGDDASDPKQGVSVANKFASDGVKMVVGDYNSGVTIPASDVYLDAGIIQITPASTSVKFTERGMWNTFRTCSRDDQQGAVAGSYLAAHFPGQKIAFVHDKTPYGKGLADETLKAFRAKGGKEVLYEGINPGEKDYAALVSKMKSANVDVVYFGGVHTEAGLIIRQMRDQGLAARMMSGDAIPDKEFVQIAGPGAAGTLMTFAPDARKNPNAKGVVAAFNARGIDPEAYTLYAYAAVQVLAKAMAETGSSDGKALADWLHQGKPVDTVVGPIAYDRKGDLTRPDYVIYAWTKGPDGRIDYAGHEVTP</sequence>
<evidence type="ECO:0000313" key="7">
    <source>
        <dbReference type="EMBL" id="APT30690.1"/>
    </source>
</evidence>